<evidence type="ECO:0000313" key="4">
    <source>
        <dbReference type="EMBL" id="OLO05173.1"/>
    </source>
</evidence>
<keyword evidence="4" id="KW-0121">Carboxypeptidase</keyword>
<evidence type="ECO:0000256" key="3">
    <source>
        <dbReference type="SAM" id="SignalP"/>
    </source>
</evidence>
<dbReference type="GO" id="GO:0004185">
    <property type="term" value="F:serine-type carboxypeptidase activity"/>
    <property type="evidence" value="ECO:0007669"/>
    <property type="project" value="InterPro"/>
</dbReference>
<dbReference type="Pfam" id="PF02113">
    <property type="entry name" value="Peptidase_S13"/>
    <property type="match status" value="1"/>
</dbReference>
<dbReference type="Gene3D" id="3.50.80.20">
    <property type="entry name" value="D-Ala-D-Ala carboxypeptidase C, peptidase S13"/>
    <property type="match status" value="1"/>
</dbReference>
<dbReference type="RefSeq" id="WP_075569269.1">
    <property type="nucleotide sequence ID" value="NZ_MSDO01000005.1"/>
</dbReference>
<organism evidence="4 5">
    <name type="scientific">Salinicola socius</name>
    <dbReference type="NCBI Taxonomy" id="404433"/>
    <lineage>
        <taxon>Bacteria</taxon>
        <taxon>Pseudomonadati</taxon>
        <taxon>Pseudomonadota</taxon>
        <taxon>Gammaproteobacteria</taxon>
        <taxon>Oceanospirillales</taxon>
        <taxon>Halomonadaceae</taxon>
        <taxon>Salinicola</taxon>
    </lineage>
</organism>
<reference evidence="4 5" key="1">
    <citation type="submission" date="2016-12" db="EMBL/GenBank/DDBJ databases">
        <title>Draft genome sequences of strains Salinicola socius SMB35, Salinicola sp. MH3R3-1 and Chromohalobacter sp. SMB17 from the Verkhnekamsk potash mining region of Russia.</title>
        <authorList>
            <person name="Mavrodi D.V."/>
            <person name="Olsson B.E."/>
            <person name="Korsakova E.S."/>
            <person name="Pyankova A."/>
            <person name="Mavrodi O.V."/>
            <person name="Plotnikova E.G."/>
        </authorList>
    </citation>
    <scope>NUCLEOTIDE SEQUENCE [LARGE SCALE GENOMIC DNA]</scope>
    <source>
        <strain evidence="4 5">SMB35</strain>
    </source>
</reference>
<dbReference type="GO" id="GO:0000270">
    <property type="term" value="P:peptidoglycan metabolic process"/>
    <property type="evidence" value="ECO:0007669"/>
    <property type="project" value="TreeGrafter"/>
</dbReference>
<proteinExistence type="inferred from homology"/>
<comment type="caution">
    <text evidence="4">The sequence shown here is derived from an EMBL/GenBank/DDBJ whole genome shotgun (WGS) entry which is preliminary data.</text>
</comment>
<dbReference type="Proteomes" id="UP000186878">
    <property type="component" value="Unassembled WGS sequence"/>
</dbReference>
<evidence type="ECO:0000313" key="5">
    <source>
        <dbReference type="Proteomes" id="UP000186878"/>
    </source>
</evidence>
<dbReference type="STRING" id="404433.BTW07_06090"/>
<name>A0A1Q8SUU1_9GAMM</name>
<sequence>MRRWLGRSSLFVGALSLSVVSIAVQAAGFDHVGRLADKGFVVSAQAQLLDSGEVLGAINPAQALSPASVTKLYTAAASLDRWGPQHRFTTRFVSTGSLDANGVLHGDLVLEGGGDPALTSEELWRLIQKLRELGVSSVDGQLVVSQWRFGPVACATTDRCQTQTEGTNAYASLLSSAAINYGSWCATVMPGVVGQPARITSCDTVAPTIRIENDVTTVAAGGSASLDAKRITDSQGDTLRVSGQIPAGSYPRPVYKASSDPADQTGQTLLSLLRQAGIPISGGYAISRQAPPPSAQSLAAVEGKPLQELLLRTLNYSNNFMADTLALDLTAGTQQNLPDAGRALERFAAGLPGHGAVTLRSGSGLTPENRVSAQSVNALLGAMYGRASLFPTFVAGMQVPTNGPMHFIRRGSQTFQDHVMLKTGTLNEPVTVRAIAGYFRTESGRWGSFAVLVNGTGSTPYLSWRETLPMISDDLTAMIERH</sequence>
<keyword evidence="4" id="KW-0645">Protease</keyword>
<dbReference type="AlphaFoldDB" id="A0A1Q8SUU1"/>
<gene>
    <name evidence="4" type="ORF">BTW07_06090</name>
</gene>
<keyword evidence="3" id="KW-0732">Signal</keyword>
<dbReference type="OrthoDB" id="9802627at2"/>
<dbReference type="InterPro" id="IPR012338">
    <property type="entry name" value="Beta-lactam/transpept-like"/>
</dbReference>
<evidence type="ECO:0000256" key="1">
    <source>
        <dbReference type="ARBA" id="ARBA00006096"/>
    </source>
</evidence>
<dbReference type="PRINTS" id="PR00922">
    <property type="entry name" value="DADACBPTASE3"/>
</dbReference>
<protein>
    <submittedName>
        <fullName evidence="4">D-alanyl-D-alanine carboxypeptidase/D-alanyl-D-alanine-endopeptidase</fullName>
    </submittedName>
</protein>
<dbReference type="NCBIfam" id="TIGR00666">
    <property type="entry name" value="PBP4"/>
    <property type="match status" value="1"/>
</dbReference>
<feature type="chain" id="PRO_5013000099" evidence="3">
    <location>
        <begin position="27"/>
        <end position="482"/>
    </location>
</feature>
<feature type="signal peptide" evidence="3">
    <location>
        <begin position="1"/>
        <end position="26"/>
    </location>
</feature>
<dbReference type="EMBL" id="MSDO01000005">
    <property type="protein sequence ID" value="OLO05173.1"/>
    <property type="molecule type" value="Genomic_DNA"/>
</dbReference>
<keyword evidence="5" id="KW-1185">Reference proteome</keyword>
<dbReference type="GO" id="GO:0006508">
    <property type="term" value="P:proteolysis"/>
    <property type="evidence" value="ECO:0007669"/>
    <property type="project" value="InterPro"/>
</dbReference>
<dbReference type="PANTHER" id="PTHR30023">
    <property type="entry name" value="D-ALANYL-D-ALANINE CARBOXYPEPTIDASE"/>
    <property type="match status" value="1"/>
</dbReference>
<dbReference type="InterPro" id="IPR000667">
    <property type="entry name" value="Peptidase_S13"/>
</dbReference>
<dbReference type="Gene3D" id="3.40.710.10">
    <property type="entry name" value="DD-peptidase/beta-lactamase superfamily"/>
    <property type="match status" value="1"/>
</dbReference>
<dbReference type="PANTHER" id="PTHR30023:SF0">
    <property type="entry name" value="PENICILLIN-SENSITIVE CARBOXYPEPTIDASE A"/>
    <property type="match status" value="1"/>
</dbReference>
<keyword evidence="2" id="KW-0378">Hydrolase</keyword>
<accession>A0A1Q8SUU1</accession>
<dbReference type="SUPFAM" id="SSF56601">
    <property type="entry name" value="beta-lactamase/transpeptidase-like"/>
    <property type="match status" value="1"/>
</dbReference>
<evidence type="ECO:0000256" key="2">
    <source>
        <dbReference type="ARBA" id="ARBA00022801"/>
    </source>
</evidence>
<comment type="similarity">
    <text evidence="1">Belongs to the peptidase S13 family.</text>
</comment>